<dbReference type="PRINTS" id="PR00032">
    <property type="entry name" value="HTHARAC"/>
</dbReference>
<dbReference type="Gene3D" id="1.10.10.60">
    <property type="entry name" value="Homeodomain-like"/>
    <property type="match status" value="1"/>
</dbReference>
<dbReference type="Proteomes" id="UP000541185">
    <property type="component" value="Unassembled WGS sequence"/>
</dbReference>
<feature type="domain" description="HTH araC/xylS-type" evidence="4">
    <location>
        <begin position="248"/>
        <end position="330"/>
    </location>
</feature>
<dbReference type="InterPro" id="IPR032687">
    <property type="entry name" value="AraC-type_N"/>
</dbReference>
<evidence type="ECO:0000259" key="4">
    <source>
        <dbReference type="PROSITE" id="PS01124"/>
    </source>
</evidence>
<keyword evidence="3" id="KW-0804">Transcription</keyword>
<comment type="caution">
    <text evidence="5">The sequence shown here is derived from an EMBL/GenBank/DDBJ whole genome shotgun (WGS) entry which is preliminary data.</text>
</comment>
<dbReference type="InterPro" id="IPR009057">
    <property type="entry name" value="Homeodomain-like_sf"/>
</dbReference>
<dbReference type="SUPFAM" id="SSF46689">
    <property type="entry name" value="Homeodomain-like"/>
    <property type="match status" value="1"/>
</dbReference>
<dbReference type="PROSITE" id="PS01124">
    <property type="entry name" value="HTH_ARAC_FAMILY_2"/>
    <property type="match status" value="1"/>
</dbReference>
<protein>
    <submittedName>
        <fullName evidence="5">AraC family transcriptional regulator</fullName>
    </submittedName>
</protein>
<reference evidence="5 6" key="1">
    <citation type="submission" date="2020-04" db="EMBL/GenBank/DDBJ databases">
        <title>Ramlibacter sp. G-1-2-2 isolated from soil.</title>
        <authorList>
            <person name="Dahal R.H."/>
        </authorList>
    </citation>
    <scope>NUCLEOTIDE SEQUENCE [LARGE SCALE GENOMIC DNA]</scope>
    <source>
        <strain evidence="5 6">G-1-2-2</strain>
    </source>
</reference>
<evidence type="ECO:0000313" key="5">
    <source>
        <dbReference type="EMBL" id="NML44530.1"/>
    </source>
</evidence>
<dbReference type="AlphaFoldDB" id="A0A848H5J3"/>
<accession>A0A848H5J3</accession>
<proteinExistence type="predicted"/>
<evidence type="ECO:0000256" key="1">
    <source>
        <dbReference type="ARBA" id="ARBA00023015"/>
    </source>
</evidence>
<gene>
    <name evidence="5" type="ORF">HHL11_12260</name>
</gene>
<dbReference type="GO" id="GO:0005829">
    <property type="term" value="C:cytosol"/>
    <property type="evidence" value="ECO:0007669"/>
    <property type="project" value="TreeGrafter"/>
</dbReference>
<dbReference type="Pfam" id="PF12625">
    <property type="entry name" value="Arabinose_bd"/>
    <property type="match status" value="1"/>
</dbReference>
<sequence>MGPLIRSTLLVKFTETAKRVGVDAADMFRHVGADLQCLGTPELLVPERWLAGMLDATERRTGFVSVGLAMAETWRMADNGPLALLLQHQPTLRHALGHYESYRHLRSETVTFRLFEFGELAVIRLELETERALPGRQPVELTLGSLMSLLRWCLGPAWKPREVRFTHAAPRELDVHARVFGCPVEFGCDFDCIVLKQADLDHPNPHGDVRLARFAKELLDYQPHGMRALTTLAVQRNLKVLLPKGRCSIAEVASQLGTSARTLQRRLEHERTEFSAVTNDVRRSLASLYLSDARYPVSQVATLLGFSEPSAFSRWFGAQFGQSPREWRAGAVVS</sequence>
<dbReference type="GO" id="GO:0000976">
    <property type="term" value="F:transcription cis-regulatory region binding"/>
    <property type="evidence" value="ECO:0007669"/>
    <property type="project" value="TreeGrafter"/>
</dbReference>
<dbReference type="Pfam" id="PF12833">
    <property type="entry name" value="HTH_18"/>
    <property type="match status" value="1"/>
</dbReference>
<evidence type="ECO:0000313" key="6">
    <source>
        <dbReference type="Proteomes" id="UP000541185"/>
    </source>
</evidence>
<keyword evidence="1" id="KW-0805">Transcription regulation</keyword>
<evidence type="ECO:0000256" key="3">
    <source>
        <dbReference type="ARBA" id="ARBA00023163"/>
    </source>
</evidence>
<dbReference type="EMBL" id="JABBFX010000001">
    <property type="protein sequence ID" value="NML44530.1"/>
    <property type="molecule type" value="Genomic_DNA"/>
</dbReference>
<name>A0A848H5J3_9BURK</name>
<dbReference type="SMART" id="SM00342">
    <property type="entry name" value="HTH_ARAC"/>
    <property type="match status" value="1"/>
</dbReference>
<evidence type="ECO:0000256" key="2">
    <source>
        <dbReference type="ARBA" id="ARBA00023125"/>
    </source>
</evidence>
<keyword evidence="2" id="KW-0238">DNA-binding</keyword>
<dbReference type="GO" id="GO:0003700">
    <property type="term" value="F:DNA-binding transcription factor activity"/>
    <property type="evidence" value="ECO:0007669"/>
    <property type="project" value="InterPro"/>
</dbReference>
<dbReference type="InterPro" id="IPR020449">
    <property type="entry name" value="Tscrpt_reg_AraC-type_HTH"/>
</dbReference>
<organism evidence="5 6">
    <name type="scientific">Ramlibacter agri</name>
    <dbReference type="NCBI Taxonomy" id="2728837"/>
    <lineage>
        <taxon>Bacteria</taxon>
        <taxon>Pseudomonadati</taxon>
        <taxon>Pseudomonadota</taxon>
        <taxon>Betaproteobacteria</taxon>
        <taxon>Burkholderiales</taxon>
        <taxon>Comamonadaceae</taxon>
        <taxon>Ramlibacter</taxon>
    </lineage>
</organism>
<dbReference type="InterPro" id="IPR018060">
    <property type="entry name" value="HTH_AraC"/>
</dbReference>
<keyword evidence="6" id="KW-1185">Reference proteome</keyword>
<dbReference type="RefSeq" id="WP_169418652.1">
    <property type="nucleotide sequence ID" value="NZ_JABBFX010000001.1"/>
</dbReference>
<dbReference type="PANTHER" id="PTHR47894">
    <property type="entry name" value="HTH-TYPE TRANSCRIPTIONAL REGULATOR GADX"/>
    <property type="match status" value="1"/>
</dbReference>
<dbReference type="PANTHER" id="PTHR47894:SF4">
    <property type="entry name" value="HTH-TYPE TRANSCRIPTIONAL REGULATOR GADX"/>
    <property type="match status" value="1"/>
</dbReference>